<dbReference type="InterPro" id="IPR022742">
    <property type="entry name" value="Hydrolase_4"/>
</dbReference>
<dbReference type="InterPro" id="IPR029058">
    <property type="entry name" value="AB_hydrolase_fold"/>
</dbReference>
<comment type="caution">
    <text evidence="2">The sequence shown here is derived from an EMBL/GenBank/DDBJ whole genome shotgun (WGS) entry which is preliminary data.</text>
</comment>
<proteinExistence type="predicted"/>
<dbReference type="OMA" id="FGDMLEW"/>
<gene>
    <name evidence="2" type="ORF">chiPu_0014045</name>
</gene>
<dbReference type="Gene3D" id="3.40.50.1820">
    <property type="entry name" value="alpha/beta hydrolase"/>
    <property type="match status" value="1"/>
</dbReference>
<evidence type="ECO:0000313" key="3">
    <source>
        <dbReference type="Proteomes" id="UP000287033"/>
    </source>
</evidence>
<feature type="domain" description="Serine aminopeptidase S33" evidence="1">
    <location>
        <begin position="1"/>
        <end position="185"/>
    </location>
</feature>
<evidence type="ECO:0000259" key="1">
    <source>
        <dbReference type="Pfam" id="PF12146"/>
    </source>
</evidence>
<reference evidence="2 3" key="1">
    <citation type="journal article" date="2018" name="Nat. Ecol. Evol.">
        <title>Shark genomes provide insights into elasmobranch evolution and the origin of vertebrates.</title>
        <authorList>
            <person name="Hara Y"/>
            <person name="Yamaguchi K"/>
            <person name="Onimaru K"/>
            <person name="Kadota M"/>
            <person name="Koyanagi M"/>
            <person name="Keeley SD"/>
            <person name="Tatsumi K"/>
            <person name="Tanaka K"/>
            <person name="Motone F"/>
            <person name="Kageyama Y"/>
            <person name="Nozu R"/>
            <person name="Adachi N"/>
            <person name="Nishimura O"/>
            <person name="Nakagawa R"/>
            <person name="Tanegashima C"/>
            <person name="Kiyatake I"/>
            <person name="Matsumoto R"/>
            <person name="Murakumo K"/>
            <person name="Nishida K"/>
            <person name="Terakita A"/>
            <person name="Kuratani S"/>
            <person name="Sato K"/>
            <person name="Hyodo S Kuraku.S."/>
        </authorList>
    </citation>
    <scope>NUCLEOTIDE SEQUENCE [LARGE SCALE GENOMIC DNA]</scope>
</reference>
<sequence>GHGQSEGRRMYVSSFRDYVRDSLQHFDMMTNRFPNLKVFIFAHAMGGTIAISVANERQKYIAGVIFIAPLVILNPESATPTRMFFAKVLYHLTPNLTLGYVDPRWLSRSQKEVKIFNNDPLNYHGPYRMRFTVQVLQAVAKLEKVVPTITWPMLILHGDADKLCDIRGSFLLYKLSTSSDKTLKVRLSLPLGVHSQPL</sequence>
<organism evidence="2 3">
    <name type="scientific">Chiloscyllium punctatum</name>
    <name type="common">Brownbanded bambooshark</name>
    <name type="synonym">Hemiscyllium punctatum</name>
    <dbReference type="NCBI Taxonomy" id="137246"/>
    <lineage>
        <taxon>Eukaryota</taxon>
        <taxon>Metazoa</taxon>
        <taxon>Chordata</taxon>
        <taxon>Craniata</taxon>
        <taxon>Vertebrata</taxon>
        <taxon>Chondrichthyes</taxon>
        <taxon>Elasmobranchii</taxon>
        <taxon>Galeomorphii</taxon>
        <taxon>Galeoidea</taxon>
        <taxon>Orectolobiformes</taxon>
        <taxon>Hemiscylliidae</taxon>
        <taxon>Chiloscyllium</taxon>
    </lineage>
</organism>
<feature type="non-terminal residue" evidence="2">
    <location>
        <position position="1"/>
    </location>
</feature>
<dbReference type="STRING" id="137246.A0A401SYT9"/>
<dbReference type="PANTHER" id="PTHR11614">
    <property type="entry name" value="PHOSPHOLIPASE-RELATED"/>
    <property type="match status" value="1"/>
</dbReference>
<accession>A0A401SYT9</accession>
<dbReference type="InterPro" id="IPR051044">
    <property type="entry name" value="MAG_DAG_Lipase"/>
</dbReference>
<evidence type="ECO:0000313" key="2">
    <source>
        <dbReference type="EMBL" id="GCC35560.1"/>
    </source>
</evidence>
<dbReference type="Proteomes" id="UP000287033">
    <property type="component" value="Unassembled WGS sequence"/>
</dbReference>
<dbReference type="EMBL" id="BEZZ01000716">
    <property type="protein sequence ID" value="GCC35560.1"/>
    <property type="molecule type" value="Genomic_DNA"/>
</dbReference>
<dbReference type="SUPFAM" id="SSF53474">
    <property type="entry name" value="alpha/beta-Hydrolases"/>
    <property type="match status" value="1"/>
</dbReference>
<dbReference type="AlphaFoldDB" id="A0A401SYT9"/>
<keyword evidence="3" id="KW-1185">Reference proteome</keyword>
<dbReference type="Pfam" id="PF12146">
    <property type="entry name" value="Hydrolase_4"/>
    <property type="match status" value="1"/>
</dbReference>
<name>A0A401SYT9_CHIPU</name>
<protein>
    <recommendedName>
        <fullName evidence="1">Serine aminopeptidase S33 domain-containing protein</fullName>
    </recommendedName>
</protein>
<dbReference type="OrthoDB" id="2498029at2759"/>